<dbReference type="Pfam" id="PF01798">
    <property type="entry name" value="Nop"/>
    <property type="match status" value="1"/>
</dbReference>
<dbReference type="SMART" id="SM00931">
    <property type="entry name" value="NOSIC"/>
    <property type="match status" value="1"/>
</dbReference>
<comment type="subcellular location">
    <subcellularLocation>
        <location evidence="1">Nucleus</location>
        <location evidence="1">Nucleolus</location>
    </subcellularLocation>
</comment>
<protein>
    <recommendedName>
        <fullName evidence="5">Nucleolar protein 56</fullName>
    </recommendedName>
</protein>
<dbReference type="InterPro" id="IPR042239">
    <property type="entry name" value="Nop_C"/>
</dbReference>
<dbReference type="AlphaFoldDB" id="A0A6A6HI25"/>
<accession>A0A6A6HI25</accession>
<dbReference type="Gene3D" id="1.10.287.4070">
    <property type="match status" value="1"/>
</dbReference>
<evidence type="ECO:0000256" key="2">
    <source>
        <dbReference type="ARBA" id="ARBA00009211"/>
    </source>
</evidence>
<evidence type="ECO:0000313" key="9">
    <source>
        <dbReference type="Proteomes" id="UP000800092"/>
    </source>
</evidence>
<dbReference type="GO" id="GO:0030515">
    <property type="term" value="F:snoRNA binding"/>
    <property type="evidence" value="ECO:0007669"/>
    <property type="project" value="InterPro"/>
</dbReference>
<keyword evidence="3" id="KW-0690">Ribosome biogenesis</keyword>
<proteinExistence type="inferred from homology"/>
<dbReference type="SUPFAM" id="SSF89124">
    <property type="entry name" value="Nop domain"/>
    <property type="match status" value="1"/>
</dbReference>
<dbReference type="OrthoDB" id="6780543at2759"/>
<dbReference type="Gene3D" id="1.10.246.90">
    <property type="entry name" value="Nop domain"/>
    <property type="match status" value="1"/>
</dbReference>
<evidence type="ECO:0000256" key="3">
    <source>
        <dbReference type="ARBA" id="ARBA00022517"/>
    </source>
</evidence>
<dbReference type="GO" id="GO:0031428">
    <property type="term" value="C:box C/D methylation guide snoRNP complex"/>
    <property type="evidence" value="ECO:0007669"/>
    <property type="project" value="InterPro"/>
</dbReference>
<dbReference type="EMBL" id="ML991780">
    <property type="protein sequence ID" value="KAF2237469.1"/>
    <property type="molecule type" value="Genomic_DNA"/>
</dbReference>
<feature type="domain" description="Nop" evidence="7">
    <location>
        <begin position="301"/>
        <end position="419"/>
    </location>
</feature>
<name>A0A6A6HI25_VIRVR</name>
<dbReference type="Pfam" id="PF08156">
    <property type="entry name" value="NOP5NT"/>
    <property type="match status" value="1"/>
</dbReference>
<evidence type="ECO:0000256" key="1">
    <source>
        <dbReference type="ARBA" id="ARBA00004604"/>
    </source>
</evidence>
<dbReference type="InterPro" id="IPR036070">
    <property type="entry name" value="Nop_dom_sf"/>
</dbReference>
<dbReference type="Proteomes" id="UP000800092">
    <property type="component" value="Unassembled WGS sequence"/>
</dbReference>
<feature type="compositionally biased region" description="Basic residues" evidence="6">
    <location>
        <begin position="541"/>
        <end position="550"/>
    </location>
</feature>
<reference evidence="8" key="1">
    <citation type="journal article" date="2020" name="Stud. Mycol.">
        <title>101 Dothideomycetes genomes: a test case for predicting lifestyles and emergence of pathogens.</title>
        <authorList>
            <person name="Haridas S."/>
            <person name="Albert R."/>
            <person name="Binder M."/>
            <person name="Bloem J."/>
            <person name="Labutti K."/>
            <person name="Salamov A."/>
            <person name="Andreopoulos B."/>
            <person name="Baker S."/>
            <person name="Barry K."/>
            <person name="Bills G."/>
            <person name="Bluhm B."/>
            <person name="Cannon C."/>
            <person name="Castanera R."/>
            <person name="Culley D."/>
            <person name="Daum C."/>
            <person name="Ezra D."/>
            <person name="Gonzalez J."/>
            <person name="Henrissat B."/>
            <person name="Kuo A."/>
            <person name="Liang C."/>
            <person name="Lipzen A."/>
            <person name="Lutzoni F."/>
            <person name="Magnuson J."/>
            <person name="Mondo S."/>
            <person name="Nolan M."/>
            <person name="Ohm R."/>
            <person name="Pangilinan J."/>
            <person name="Park H.-J."/>
            <person name="Ramirez L."/>
            <person name="Alfaro M."/>
            <person name="Sun H."/>
            <person name="Tritt A."/>
            <person name="Yoshinaga Y."/>
            <person name="Zwiers L.-H."/>
            <person name="Turgeon B."/>
            <person name="Goodwin S."/>
            <person name="Spatafora J."/>
            <person name="Crous P."/>
            <person name="Grigoriev I."/>
        </authorList>
    </citation>
    <scope>NUCLEOTIDE SEQUENCE</scope>
    <source>
        <strain evidence="8">Tuck. ex Michener</strain>
    </source>
</reference>
<dbReference type="PANTHER" id="PTHR10894">
    <property type="entry name" value="NUCLEOLAR PROTEIN 5 NUCLEOLAR PROTEIN NOP5 NOP58"/>
    <property type="match status" value="1"/>
</dbReference>
<dbReference type="InterPro" id="IPR002687">
    <property type="entry name" value="Nop_dom"/>
</dbReference>
<comment type="similarity">
    <text evidence="2">Belongs to the NOP5/NOP56 family.</text>
</comment>
<feature type="compositionally biased region" description="Basic and acidic residues" evidence="6">
    <location>
        <begin position="468"/>
        <end position="479"/>
    </location>
</feature>
<evidence type="ECO:0000256" key="4">
    <source>
        <dbReference type="ARBA" id="ARBA00023242"/>
    </source>
</evidence>
<feature type="compositionally biased region" description="Basic residues" evidence="6">
    <location>
        <begin position="480"/>
        <end position="492"/>
    </location>
</feature>
<dbReference type="PROSITE" id="PS51358">
    <property type="entry name" value="NOP"/>
    <property type="match status" value="1"/>
</dbReference>
<keyword evidence="4" id="KW-0539">Nucleus</keyword>
<evidence type="ECO:0000259" key="7">
    <source>
        <dbReference type="PROSITE" id="PS51358"/>
    </source>
</evidence>
<evidence type="ECO:0000313" key="8">
    <source>
        <dbReference type="EMBL" id="KAF2237469.1"/>
    </source>
</evidence>
<dbReference type="GO" id="GO:0042254">
    <property type="term" value="P:ribosome biogenesis"/>
    <property type="evidence" value="ECO:0007669"/>
    <property type="project" value="UniProtKB-KW"/>
</dbReference>
<dbReference type="InterPro" id="IPR045056">
    <property type="entry name" value="Nop56/Nop58"/>
</dbReference>
<dbReference type="InterPro" id="IPR012976">
    <property type="entry name" value="NOSIC"/>
</dbReference>
<dbReference type="FunFam" id="1.10.246.90:FF:000001">
    <property type="entry name" value="Nucleolar protein 56"/>
    <property type="match status" value="1"/>
</dbReference>
<sequence length="556" mass="61294">MSKIDFLLHESAVGYAIFKVNMQADAIGNRLKEAEDTAEELSLFGKMVEVVGFAPFQGAAHALENANDLSEGIVSDYLRTVLETNLPKASSKHKLVLGVYDKNLANGIKTAFDYVECETRETSEIVAGLLRGLRLHAEKLLKQLQEGDLERAQLGLGHAYSRAKVKFNVEKNDRHITQAIALLDQLDKAVNKFAMRVREWYSWHFPELLKIVSDNLTYSKLALAIGDKNRLSDADIHDVAAIVNDDSDIAGNIIHAARNSMGRDITNYDLEAFLSLARRAISLAEYRTDLHIYLIEKMNVVAPNLAALIGETIGARLISHAGSLTNLAKAPASTVQILGAEKALFRALKTKGNTPKYGLIYNSTFIGRAAVKDKGRISRFLANKASLASRVDHFAQEPSTAVGKAFRQQVEDRLEFYASGKPPTKNEIVIKNAMEETLANMNVEDPTEAGAEDEIQADGVTAQATEQALRKEKSKEDKKKEKKEKKMAKKMAKVNGDVEMTGADDINGDAETVVKKESKKEKKRKLAEVDAEVDGEANGEKKKKKKKDKKDKKAAA</sequence>
<organism evidence="8 9">
    <name type="scientific">Viridothelium virens</name>
    <name type="common">Speckled blister lichen</name>
    <name type="synonym">Trypethelium virens</name>
    <dbReference type="NCBI Taxonomy" id="1048519"/>
    <lineage>
        <taxon>Eukaryota</taxon>
        <taxon>Fungi</taxon>
        <taxon>Dikarya</taxon>
        <taxon>Ascomycota</taxon>
        <taxon>Pezizomycotina</taxon>
        <taxon>Dothideomycetes</taxon>
        <taxon>Dothideomycetes incertae sedis</taxon>
        <taxon>Trypetheliales</taxon>
        <taxon>Trypetheliaceae</taxon>
        <taxon>Viridothelium</taxon>
    </lineage>
</organism>
<feature type="region of interest" description="Disordered" evidence="6">
    <location>
        <begin position="467"/>
        <end position="556"/>
    </location>
</feature>
<evidence type="ECO:0000256" key="6">
    <source>
        <dbReference type="SAM" id="MobiDB-lite"/>
    </source>
</evidence>
<evidence type="ECO:0000256" key="5">
    <source>
        <dbReference type="ARBA" id="ARBA00040742"/>
    </source>
</evidence>
<dbReference type="PANTHER" id="PTHR10894:SF0">
    <property type="entry name" value="NUCLEOLAR PROTEIN 56"/>
    <property type="match status" value="1"/>
</dbReference>
<dbReference type="GO" id="GO:0032040">
    <property type="term" value="C:small-subunit processome"/>
    <property type="evidence" value="ECO:0007669"/>
    <property type="project" value="InterPro"/>
</dbReference>
<keyword evidence="9" id="KW-1185">Reference proteome</keyword>
<gene>
    <name evidence="8" type="ORF">EV356DRAFT_462328</name>
</gene>
<dbReference type="InterPro" id="IPR012974">
    <property type="entry name" value="NOP58/56_N"/>
</dbReference>